<dbReference type="EnsemblMetazoa" id="XM_038217649.1">
    <property type="protein sequence ID" value="XP_038073577.1"/>
    <property type="gene ID" value="LOC119741763"/>
</dbReference>
<protein>
    <recommendedName>
        <fullName evidence="3">BTB domain-containing protein</fullName>
    </recommendedName>
</protein>
<evidence type="ECO:0000256" key="2">
    <source>
        <dbReference type="ARBA" id="ARBA00022737"/>
    </source>
</evidence>
<dbReference type="PANTHER" id="PTHR24412:SF441">
    <property type="entry name" value="KELCH-LIKE PROTEIN 28"/>
    <property type="match status" value="1"/>
</dbReference>
<dbReference type="InterPro" id="IPR011333">
    <property type="entry name" value="SKP1/BTB/POZ_sf"/>
</dbReference>
<dbReference type="OrthoDB" id="45365at2759"/>
<dbReference type="GeneID" id="119741763"/>
<dbReference type="SUPFAM" id="SSF117281">
    <property type="entry name" value="Kelch motif"/>
    <property type="match status" value="1"/>
</dbReference>
<organism evidence="4 5">
    <name type="scientific">Patiria miniata</name>
    <name type="common">Bat star</name>
    <name type="synonym">Asterina miniata</name>
    <dbReference type="NCBI Taxonomy" id="46514"/>
    <lineage>
        <taxon>Eukaryota</taxon>
        <taxon>Metazoa</taxon>
        <taxon>Echinodermata</taxon>
        <taxon>Eleutherozoa</taxon>
        <taxon>Asterozoa</taxon>
        <taxon>Asteroidea</taxon>
        <taxon>Valvatacea</taxon>
        <taxon>Valvatida</taxon>
        <taxon>Asterinidae</taxon>
        <taxon>Patiria</taxon>
    </lineage>
</organism>
<dbReference type="InterPro" id="IPR015915">
    <property type="entry name" value="Kelch-typ_b-propeller"/>
</dbReference>
<dbReference type="InterPro" id="IPR006652">
    <property type="entry name" value="Kelch_1"/>
</dbReference>
<dbReference type="FunFam" id="1.25.40.420:FF:000001">
    <property type="entry name" value="Kelch-like family member 12"/>
    <property type="match status" value="1"/>
</dbReference>
<evidence type="ECO:0000259" key="3">
    <source>
        <dbReference type="PROSITE" id="PS50097"/>
    </source>
</evidence>
<feature type="domain" description="BTB" evidence="3">
    <location>
        <begin position="38"/>
        <end position="105"/>
    </location>
</feature>
<sequence>MDNIHSGEGPDNGLTEMPLHATQILQSLNQLRKQGELCDVVLKVGMCKVPAHRAVLASCSQYFRAMFTGSLCEREKEEIELKSVDETALQTLVEFAYTGKVHVTHANVQTLLSAASLLQLKPVIKICCDFLEAHLHATNCIGISCFADTHACTELHRTAQCFIARHFEELSTSEEFLQLDHGDLASILSQDDLMIGSEEAVFNALDSWVRYDPNKRSCYMGKLLHCVRLPLLTLKTLTGLYEANPFIRDNPSCQEQVNRALRYHLRPEERLHVARKMGSRVKSRGEKGLLCAMGGKNGLFATLDSVEVYNLNTDTWSEVAPLSCRRQECAAVVVQQTLYMTGGIVSELRNGSMNRRHDNGTECWTPATNTWTKVAEMQTSRSNHGIAILSGKVYALGGYTGQLYLRSVECYDPKTNQWKNVAPMIKSRSIFNAAVVDGKLYAIGGYGPNYLNSVERYDPDSDKWEMVAPMADKRINFGVGVIHGFIYVVGGHNGERHLSSVEQYNPTQGTWTTVASMNTTRTGLGVAVLDGMLYAAGGHSGSTYLDLMERYDPYSDTWSTVRSMTNCRCNFAFAAL</sequence>
<reference evidence="4" key="1">
    <citation type="submission" date="2022-11" db="UniProtKB">
        <authorList>
            <consortium name="EnsemblMetazoa"/>
        </authorList>
    </citation>
    <scope>IDENTIFICATION</scope>
</reference>
<keyword evidence="5" id="KW-1185">Reference proteome</keyword>
<dbReference type="Pfam" id="PF00651">
    <property type="entry name" value="BTB"/>
    <property type="match status" value="1"/>
</dbReference>
<dbReference type="SUPFAM" id="SSF54695">
    <property type="entry name" value="POZ domain"/>
    <property type="match status" value="1"/>
</dbReference>
<dbReference type="Proteomes" id="UP000887568">
    <property type="component" value="Unplaced"/>
</dbReference>
<name>A0A914BDR4_PATMI</name>
<evidence type="ECO:0000313" key="5">
    <source>
        <dbReference type="Proteomes" id="UP000887568"/>
    </source>
</evidence>
<dbReference type="AlphaFoldDB" id="A0A914BDR4"/>
<dbReference type="SMART" id="SM00225">
    <property type="entry name" value="BTB"/>
    <property type="match status" value="1"/>
</dbReference>
<dbReference type="Pfam" id="PF01344">
    <property type="entry name" value="Kelch_1"/>
    <property type="match status" value="2"/>
</dbReference>
<dbReference type="FunFam" id="3.30.710.10:FF:000001">
    <property type="entry name" value="Kelch-like family member 20"/>
    <property type="match status" value="1"/>
</dbReference>
<dbReference type="SMART" id="SM00875">
    <property type="entry name" value="BACK"/>
    <property type="match status" value="1"/>
</dbReference>
<dbReference type="SMART" id="SM00612">
    <property type="entry name" value="Kelch"/>
    <property type="match status" value="6"/>
</dbReference>
<proteinExistence type="predicted"/>
<dbReference type="RefSeq" id="XP_038073577.1">
    <property type="nucleotide sequence ID" value="XM_038217649.1"/>
</dbReference>
<keyword evidence="1" id="KW-0880">Kelch repeat</keyword>
<dbReference type="Gene3D" id="2.120.10.80">
    <property type="entry name" value="Kelch-type beta propeller"/>
    <property type="match status" value="2"/>
</dbReference>
<evidence type="ECO:0000313" key="4">
    <source>
        <dbReference type="EnsemblMetazoa" id="XP_038073577.1"/>
    </source>
</evidence>
<evidence type="ECO:0000256" key="1">
    <source>
        <dbReference type="ARBA" id="ARBA00022441"/>
    </source>
</evidence>
<dbReference type="PANTHER" id="PTHR24412">
    <property type="entry name" value="KELCH PROTEIN"/>
    <property type="match status" value="1"/>
</dbReference>
<dbReference type="Pfam" id="PF24681">
    <property type="entry name" value="Kelch_KLHDC2_KLHL20_DRC7"/>
    <property type="match status" value="1"/>
</dbReference>
<accession>A0A914BDR4</accession>
<dbReference type="CTD" id="54813"/>
<dbReference type="InterPro" id="IPR000210">
    <property type="entry name" value="BTB/POZ_dom"/>
</dbReference>
<dbReference type="InterPro" id="IPR011705">
    <property type="entry name" value="BACK"/>
</dbReference>
<keyword evidence="2" id="KW-0677">Repeat</keyword>
<dbReference type="Gene3D" id="1.25.40.420">
    <property type="match status" value="1"/>
</dbReference>
<dbReference type="Gene3D" id="3.30.710.10">
    <property type="entry name" value="Potassium Channel Kv1.1, Chain A"/>
    <property type="match status" value="1"/>
</dbReference>
<dbReference type="OMA" id="TAGMMYC"/>
<dbReference type="Pfam" id="PF07707">
    <property type="entry name" value="BACK"/>
    <property type="match status" value="1"/>
</dbReference>
<dbReference type="PROSITE" id="PS50097">
    <property type="entry name" value="BTB"/>
    <property type="match status" value="1"/>
</dbReference>